<keyword evidence="2" id="KW-1003">Cell membrane</keyword>
<gene>
    <name evidence="10" type="ORF">IAB02_00945</name>
</gene>
<organism evidence="10 11">
    <name type="scientific">Candidatus Pullichristensenella excrementigallinarum</name>
    <dbReference type="NCBI Taxonomy" id="2840907"/>
    <lineage>
        <taxon>Bacteria</taxon>
        <taxon>Bacillati</taxon>
        <taxon>Bacillota</taxon>
        <taxon>Clostridia</taxon>
        <taxon>Candidatus Pullichristensenella</taxon>
    </lineage>
</organism>
<evidence type="ECO:0000256" key="2">
    <source>
        <dbReference type="ARBA" id="ARBA00022475"/>
    </source>
</evidence>
<dbReference type="PANTHER" id="PTHR43790:SF3">
    <property type="entry name" value="D-ALLOSE IMPORT ATP-BINDING PROTEIN ALSA-RELATED"/>
    <property type="match status" value="1"/>
</dbReference>
<keyword evidence="6 10" id="KW-0067">ATP-binding</keyword>
<accession>A0A9D1IC39</accession>
<dbReference type="Proteomes" id="UP000824072">
    <property type="component" value="Unassembled WGS sequence"/>
</dbReference>
<keyword evidence="7" id="KW-1278">Translocase</keyword>
<dbReference type="EMBL" id="DVMU01000022">
    <property type="protein sequence ID" value="HIU33104.1"/>
    <property type="molecule type" value="Genomic_DNA"/>
</dbReference>
<dbReference type="PROSITE" id="PS00211">
    <property type="entry name" value="ABC_TRANSPORTER_1"/>
    <property type="match status" value="1"/>
</dbReference>
<keyword evidence="5" id="KW-0547">Nucleotide-binding</keyword>
<comment type="caution">
    <text evidence="10">The sequence shown here is derived from an EMBL/GenBank/DDBJ whole genome shotgun (WGS) entry which is preliminary data.</text>
</comment>
<dbReference type="InterPro" id="IPR003439">
    <property type="entry name" value="ABC_transporter-like_ATP-bd"/>
</dbReference>
<feature type="domain" description="ABC transporter" evidence="9">
    <location>
        <begin position="1"/>
        <end position="202"/>
    </location>
</feature>
<keyword evidence="8" id="KW-0472">Membrane</keyword>
<dbReference type="InterPro" id="IPR027417">
    <property type="entry name" value="P-loop_NTPase"/>
</dbReference>
<dbReference type="InterPro" id="IPR017871">
    <property type="entry name" value="ABC_transporter-like_CS"/>
</dbReference>
<dbReference type="InterPro" id="IPR003593">
    <property type="entry name" value="AAA+_ATPase"/>
</dbReference>
<dbReference type="CDD" id="cd03215">
    <property type="entry name" value="ABC_Carb_Monos_II"/>
    <property type="match status" value="1"/>
</dbReference>
<evidence type="ECO:0000259" key="9">
    <source>
        <dbReference type="PROSITE" id="PS50893"/>
    </source>
</evidence>
<proteinExistence type="predicted"/>
<evidence type="ECO:0000256" key="5">
    <source>
        <dbReference type="ARBA" id="ARBA00022741"/>
    </source>
</evidence>
<dbReference type="Pfam" id="PF00005">
    <property type="entry name" value="ABC_tran"/>
    <property type="match status" value="2"/>
</dbReference>
<sequence>GAGKSTLMNVIGGVFPADSGTMTIHGQPYKPVTPKDARIAKIAFIHQELNLFSNLTVAENLYIDDLPKGKAGLVDYGYMRREAKKRLQELGMDISPRAVVDTLSLGVRQTVEIVKALIMDAEVILFDEPTTSLSTKEKERLFEIIRELKAKGVAVVFISHILEDVFELCDRVSVLRDGSLIETFDRSQLDKSTIISSMVGRKLENVYPTVEKEIGDVIFSARNLVSPPLVKDVSFDLRAGEILGVFGLMGAGRTETARAIYGADKMLSGTMTFLGEPFENPNPVKSIEKGMAFITEDRSKEGLLIPKPVEDNLILVKLKDIRKALGVISNREVDTLTDKSIKDLAIKVKDKRLQTASNLSGGNQQKVVIGKWLMKEPKMLLMDEPTRGVDVGAKYEIYSLIQLLAKHGSGILFISSEMEELMGVCDRIVVMKDGELMGEVVKGEYDQNQIMYLALGGGEKNA</sequence>
<feature type="domain" description="ABC transporter" evidence="9">
    <location>
        <begin position="212"/>
        <end position="458"/>
    </location>
</feature>
<reference evidence="10" key="1">
    <citation type="submission" date="2020-10" db="EMBL/GenBank/DDBJ databases">
        <authorList>
            <person name="Gilroy R."/>
        </authorList>
    </citation>
    <scope>NUCLEOTIDE SEQUENCE</scope>
    <source>
        <strain evidence="10">ChiHcec3-11533</strain>
    </source>
</reference>
<protein>
    <submittedName>
        <fullName evidence="10">Sugar ABC transporter ATP-binding protein</fullName>
    </submittedName>
</protein>
<evidence type="ECO:0000256" key="7">
    <source>
        <dbReference type="ARBA" id="ARBA00022967"/>
    </source>
</evidence>
<dbReference type="AlphaFoldDB" id="A0A9D1IC39"/>
<name>A0A9D1IC39_9FIRM</name>
<dbReference type="SMART" id="SM00382">
    <property type="entry name" value="AAA"/>
    <property type="match status" value="2"/>
</dbReference>
<reference evidence="10" key="2">
    <citation type="journal article" date="2021" name="PeerJ">
        <title>Extensive microbial diversity within the chicken gut microbiome revealed by metagenomics and culture.</title>
        <authorList>
            <person name="Gilroy R."/>
            <person name="Ravi A."/>
            <person name="Getino M."/>
            <person name="Pursley I."/>
            <person name="Horton D.L."/>
            <person name="Alikhan N.F."/>
            <person name="Baker D."/>
            <person name="Gharbi K."/>
            <person name="Hall N."/>
            <person name="Watson M."/>
            <person name="Adriaenssens E.M."/>
            <person name="Foster-Nyarko E."/>
            <person name="Jarju S."/>
            <person name="Secka A."/>
            <person name="Antonio M."/>
            <person name="Oren A."/>
            <person name="Chaudhuri R.R."/>
            <person name="La Ragione R."/>
            <person name="Hildebrand F."/>
            <person name="Pallen M.J."/>
        </authorList>
    </citation>
    <scope>NUCLEOTIDE SEQUENCE</scope>
    <source>
        <strain evidence="10">ChiHcec3-11533</strain>
    </source>
</reference>
<keyword evidence="3" id="KW-0762">Sugar transport</keyword>
<evidence type="ECO:0000256" key="1">
    <source>
        <dbReference type="ARBA" id="ARBA00022448"/>
    </source>
</evidence>
<dbReference type="InterPro" id="IPR050107">
    <property type="entry name" value="ABC_carbohydrate_import_ATPase"/>
</dbReference>
<dbReference type="Gene3D" id="3.40.50.300">
    <property type="entry name" value="P-loop containing nucleotide triphosphate hydrolases"/>
    <property type="match status" value="2"/>
</dbReference>
<evidence type="ECO:0000313" key="11">
    <source>
        <dbReference type="Proteomes" id="UP000824072"/>
    </source>
</evidence>
<dbReference type="PROSITE" id="PS50893">
    <property type="entry name" value="ABC_TRANSPORTER_2"/>
    <property type="match status" value="2"/>
</dbReference>
<keyword evidence="4" id="KW-0677">Repeat</keyword>
<evidence type="ECO:0000256" key="3">
    <source>
        <dbReference type="ARBA" id="ARBA00022597"/>
    </source>
</evidence>
<dbReference type="GO" id="GO:0016887">
    <property type="term" value="F:ATP hydrolysis activity"/>
    <property type="evidence" value="ECO:0007669"/>
    <property type="project" value="InterPro"/>
</dbReference>
<evidence type="ECO:0000256" key="8">
    <source>
        <dbReference type="ARBA" id="ARBA00023136"/>
    </source>
</evidence>
<keyword evidence="1" id="KW-0813">Transport</keyword>
<evidence type="ECO:0000256" key="4">
    <source>
        <dbReference type="ARBA" id="ARBA00022737"/>
    </source>
</evidence>
<feature type="non-terminal residue" evidence="10">
    <location>
        <position position="1"/>
    </location>
</feature>
<evidence type="ECO:0000256" key="6">
    <source>
        <dbReference type="ARBA" id="ARBA00022840"/>
    </source>
</evidence>
<dbReference type="PANTHER" id="PTHR43790">
    <property type="entry name" value="CARBOHYDRATE TRANSPORT ATP-BINDING PROTEIN MG119-RELATED"/>
    <property type="match status" value="1"/>
</dbReference>
<dbReference type="SUPFAM" id="SSF52540">
    <property type="entry name" value="P-loop containing nucleoside triphosphate hydrolases"/>
    <property type="match status" value="2"/>
</dbReference>
<dbReference type="GO" id="GO:0005524">
    <property type="term" value="F:ATP binding"/>
    <property type="evidence" value="ECO:0007669"/>
    <property type="project" value="UniProtKB-KW"/>
</dbReference>
<evidence type="ECO:0000313" key="10">
    <source>
        <dbReference type="EMBL" id="HIU33104.1"/>
    </source>
</evidence>
<dbReference type="CDD" id="cd03216">
    <property type="entry name" value="ABC_Carb_Monos_I"/>
    <property type="match status" value="1"/>
</dbReference>